<organism evidence="9">
    <name type="scientific">Herbiconiux sp. A18JL235</name>
    <dbReference type="NCBI Taxonomy" id="3152363"/>
    <lineage>
        <taxon>Bacteria</taxon>
        <taxon>Bacillati</taxon>
        <taxon>Actinomycetota</taxon>
        <taxon>Actinomycetes</taxon>
        <taxon>Micrococcales</taxon>
        <taxon>Microbacteriaceae</taxon>
        <taxon>Herbiconiux</taxon>
    </lineage>
</organism>
<comment type="similarity">
    <text evidence="7">Belongs to the binding-protein-dependent transport system permease family.</text>
</comment>
<dbReference type="CDD" id="cd06261">
    <property type="entry name" value="TM_PBP2"/>
    <property type="match status" value="1"/>
</dbReference>
<dbReference type="GO" id="GO:0005886">
    <property type="term" value="C:plasma membrane"/>
    <property type="evidence" value="ECO:0007669"/>
    <property type="project" value="UniProtKB-SubCell"/>
</dbReference>
<sequence length="277" mass="29941">MLIPTVVYFAVWMLAPTVYGVVLSFTESSLAGRVDFVGVENYVGLAADKQFLGSLWTTAAYTLQVVGPCLILAVIMGRLLTARTRLNSVFMTVFFIPFVLPGVAIGIVFVLLFQQYGLVNQIAGGDHAWLSDARTALIVVSAATIWSMVGYYTIIFAAGYQQIPPEITEAATIDGAGAVRRFFSIELPLLRPTLIFALVTSVAAVLTDFGMPFIMTQGGPADATLTLPLLIYNQSFMYGAVGKSSAMAVVLLIAAVALTIVIVRATRERVRRERVTR</sequence>
<comment type="subcellular location">
    <subcellularLocation>
        <location evidence="1 7">Cell membrane</location>
        <topology evidence="1 7">Multi-pass membrane protein</topology>
    </subcellularLocation>
</comment>
<feature type="transmembrane region" description="Helical" evidence="7">
    <location>
        <begin position="235"/>
        <end position="263"/>
    </location>
</feature>
<dbReference type="SUPFAM" id="SSF161098">
    <property type="entry name" value="MetI-like"/>
    <property type="match status" value="1"/>
</dbReference>
<feature type="transmembrane region" description="Helical" evidence="7">
    <location>
        <begin position="58"/>
        <end position="77"/>
    </location>
</feature>
<feature type="domain" description="ABC transmembrane type-1" evidence="8">
    <location>
        <begin position="55"/>
        <end position="262"/>
    </location>
</feature>
<dbReference type="GO" id="GO:0055085">
    <property type="term" value="P:transmembrane transport"/>
    <property type="evidence" value="ECO:0007669"/>
    <property type="project" value="InterPro"/>
</dbReference>
<keyword evidence="4 7" id="KW-0812">Transmembrane</keyword>
<dbReference type="Gene3D" id="1.10.3720.10">
    <property type="entry name" value="MetI-like"/>
    <property type="match status" value="1"/>
</dbReference>
<name>A0AB39BHX8_9MICO</name>
<protein>
    <submittedName>
        <fullName evidence="9">Carbohydrate ABC transporter permease</fullName>
    </submittedName>
</protein>
<proteinExistence type="inferred from homology"/>
<dbReference type="EMBL" id="CP162511">
    <property type="protein sequence ID" value="XDI05751.1"/>
    <property type="molecule type" value="Genomic_DNA"/>
</dbReference>
<evidence type="ECO:0000256" key="5">
    <source>
        <dbReference type="ARBA" id="ARBA00022989"/>
    </source>
</evidence>
<keyword evidence="6 7" id="KW-0472">Membrane</keyword>
<reference evidence="9" key="1">
    <citation type="submission" date="2024-05" db="EMBL/GenBank/DDBJ databases">
        <title>Herbiconiux sp. A18JL235.</title>
        <authorList>
            <person name="Zhang G."/>
        </authorList>
    </citation>
    <scope>NUCLEOTIDE SEQUENCE</scope>
    <source>
        <strain evidence="9">A18JL235</strain>
    </source>
</reference>
<evidence type="ECO:0000256" key="6">
    <source>
        <dbReference type="ARBA" id="ARBA00023136"/>
    </source>
</evidence>
<dbReference type="PANTHER" id="PTHR30193">
    <property type="entry name" value="ABC TRANSPORTER PERMEASE PROTEIN"/>
    <property type="match status" value="1"/>
</dbReference>
<dbReference type="PANTHER" id="PTHR30193:SF37">
    <property type="entry name" value="INNER MEMBRANE ABC TRANSPORTER PERMEASE PROTEIN YCJO"/>
    <property type="match status" value="1"/>
</dbReference>
<dbReference type="InterPro" id="IPR035906">
    <property type="entry name" value="MetI-like_sf"/>
</dbReference>
<keyword evidence="3" id="KW-1003">Cell membrane</keyword>
<evidence type="ECO:0000256" key="3">
    <source>
        <dbReference type="ARBA" id="ARBA00022475"/>
    </source>
</evidence>
<dbReference type="AlphaFoldDB" id="A0AB39BHX8"/>
<evidence type="ECO:0000256" key="1">
    <source>
        <dbReference type="ARBA" id="ARBA00004651"/>
    </source>
</evidence>
<evidence type="ECO:0000256" key="2">
    <source>
        <dbReference type="ARBA" id="ARBA00022448"/>
    </source>
</evidence>
<keyword evidence="2 7" id="KW-0813">Transport</keyword>
<dbReference type="RefSeq" id="WP_368498139.1">
    <property type="nucleotide sequence ID" value="NZ_CP162511.1"/>
</dbReference>
<gene>
    <name evidence="9" type="ORF">ABFY20_01280</name>
</gene>
<evidence type="ECO:0000256" key="4">
    <source>
        <dbReference type="ARBA" id="ARBA00022692"/>
    </source>
</evidence>
<keyword evidence="5 7" id="KW-1133">Transmembrane helix</keyword>
<accession>A0AB39BHX8</accession>
<feature type="transmembrane region" description="Helical" evidence="7">
    <location>
        <begin position="133"/>
        <end position="154"/>
    </location>
</feature>
<feature type="transmembrane region" description="Helical" evidence="7">
    <location>
        <begin position="7"/>
        <end position="26"/>
    </location>
</feature>
<evidence type="ECO:0000256" key="7">
    <source>
        <dbReference type="RuleBase" id="RU363032"/>
    </source>
</evidence>
<dbReference type="InterPro" id="IPR000515">
    <property type="entry name" value="MetI-like"/>
</dbReference>
<feature type="transmembrane region" description="Helical" evidence="7">
    <location>
        <begin position="89"/>
        <end position="113"/>
    </location>
</feature>
<evidence type="ECO:0000259" key="8">
    <source>
        <dbReference type="PROSITE" id="PS50928"/>
    </source>
</evidence>
<evidence type="ECO:0000313" key="9">
    <source>
        <dbReference type="EMBL" id="XDI05751.1"/>
    </source>
</evidence>
<dbReference type="InterPro" id="IPR051393">
    <property type="entry name" value="ABC_transporter_permease"/>
</dbReference>
<feature type="transmembrane region" description="Helical" evidence="7">
    <location>
        <begin position="194"/>
        <end position="215"/>
    </location>
</feature>
<dbReference type="PROSITE" id="PS50928">
    <property type="entry name" value="ABC_TM1"/>
    <property type="match status" value="1"/>
</dbReference>
<dbReference type="Pfam" id="PF00528">
    <property type="entry name" value="BPD_transp_1"/>
    <property type="match status" value="1"/>
</dbReference>